<evidence type="ECO:0000313" key="2">
    <source>
        <dbReference type="Proteomes" id="UP000008631"/>
    </source>
</evidence>
<organism evidence="1 2">
    <name type="scientific">Isosphaera pallida (strain ATCC 43644 / DSM 9630 / IS1B)</name>
    <dbReference type="NCBI Taxonomy" id="575540"/>
    <lineage>
        <taxon>Bacteria</taxon>
        <taxon>Pseudomonadati</taxon>
        <taxon>Planctomycetota</taxon>
        <taxon>Planctomycetia</taxon>
        <taxon>Isosphaerales</taxon>
        <taxon>Isosphaeraceae</taxon>
        <taxon>Isosphaera</taxon>
    </lineage>
</organism>
<dbReference type="AlphaFoldDB" id="E8R5P6"/>
<dbReference type="EMBL" id="CP002353">
    <property type="protein sequence ID" value="ADV61795.1"/>
    <property type="molecule type" value="Genomic_DNA"/>
</dbReference>
<dbReference type="Proteomes" id="UP000008631">
    <property type="component" value="Chromosome"/>
</dbReference>
<protein>
    <submittedName>
        <fullName evidence="1">Uncharacterized protein</fullName>
    </submittedName>
</protein>
<name>E8R5P6_ISOPI</name>
<reference key="1">
    <citation type="submission" date="2010-11" db="EMBL/GenBank/DDBJ databases">
        <title>The complete sequence of chromosome of Isophaera pallida ATCC 43644.</title>
        <authorList>
            <consortium name="US DOE Joint Genome Institute (JGI-PGF)"/>
            <person name="Lucas S."/>
            <person name="Copeland A."/>
            <person name="Lapidus A."/>
            <person name="Bruce D."/>
            <person name="Goodwin L."/>
            <person name="Pitluck S."/>
            <person name="Kyrpides N."/>
            <person name="Mavromatis K."/>
            <person name="Pagani I."/>
            <person name="Ivanova N."/>
            <person name="Saunders E."/>
            <person name="Brettin T."/>
            <person name="Detter J.C."/>
            <person name="Han C."/>
            <person name="Tapia R."/>
            <person name="Land M."/>
            <person name="Hauser L."/>
            <person name="Markowitz V."/>
            <person name="Cheng J.-F."/>
            <person name="Hugenholtz P."/>
            <person name="Woyke T."/>
            <person name="Wu D."/>
            <person name="Eisen J.A."/>
        </authorList>
    </citation>
    <scope>NUCLEOTIDE SEQUENCE</scope>
    <source>
        <strain>ATCC 43644</strain>
    </source>
</reference>
<proteinExistence type="predicted"/>
<dbReference type="RefSeq" id="WP_013564084.1">
    <property type="nucleotide sequence ID" value="NC_014962.1"/>
</dbReference>
<dbReference type="HOGENOM" id="CLU_2633339_0_0_0"/>
<dbReference type="InParanoid" id="E8R5P6"/>
<dbReference type="KEGG" id="ipa:Isop_1209"/>
<evidence type="ECO:0000313" key="1">
    <source>
        <dbReference type="EMBL" id="ADV61795.1"/>
    </source>
</evidence>
<keyword evidence="2" id="KW-1185">Reference proteome</keyword>
<dbReference type="STRING" id="575540.Isop_1209"/>
<sequence>MLEHSSKGLRRTMPRLGLLGSLGLVGLAGCGVDDSGPITKETQPAPIMNVTDESLKNFYGAGDEQFIDAAKKTKKAR</sequence>
<dbReference type="PROSITE" id="PS51257">
    <property type="entry name" value="PROKAR_LIPOPROTEIN"/>
    <property type="match status" value="1"/>
</dbReference>
<gene>
    <name evidence="1" type="ordered locus">Isop_1209</name>
</gene>
<accession>E8R5P6</accession>
<reference evidence="1 2" key="2">
    <citation type="journal article" date="2011" name="Stand. Genomic Sci.">
        <title>Complete genome sequence of Isosphaera pallida type strain (IS1B).</title>
        <authorList>
            <consortium name="US DOE Joint Genome Institute (JGI-PGF)"/>
            <person name="Goker M."/>
            <person name="Cleland D."/>
            <person name="Saunders E."/>
            <person name="Lapidus A."/>
            <person name="Nolan M."/>
            <person name="Lucas S."/>
            <person name="Hammon N."/>
            <person name="Deshpande S."/>
            <person name="Cheng J.F."/>
            <person name="Tapia R."/>
            <person name="Han C."/>
            <person name="Goodwin L."/>
            <person name="Pitluck S."/>
            <person name="Liolios K."/>
            <person name="Pagani I."/>
            <person name="Ivanova N."/>
            <person name="Mavromatis K."/>
            <person name="Pati A."/>
            <person name="Chen A."/>
            <person name="Palaniappan K."/>
            <person name="Land M."/>
            <person name="Hauser L."/>
            <person name="Chang Y.J."/>
            <person name="Jeffries C.D."/>
            <person name="Detter J.C."/>
            <person name="Beck B."/>
            <person name="Woyke T."/>
            <person name="Bristow J."/>
            <person name="Eisen J.A."/>
            <person name="Markowitz V."/>
            <person name="Hugenholtz P."/>
            <person name="Kyrpides N.C."/>
            <person name="Klenk H.P."/>
        </authorList>
    </citation>
    <scope>NUCLEOTIDE SEQUENCE [LARGE SCALE GENOMIC DNA]</scope>
    <source>
        <strain evidence="2">ATCC 43644 / DSM 9630 / IS1B</strain>
    </source>
</reference>